<keyword evidence="8" id="KW-0472">Membrane</keyword>
<evidence type="ECO:0000256" key="8">
    <source>
        <dbReference type="ARBA" id="ARBA00023136"/>
    </source>
</evidence>
<evidence type="ECO:0000313" key="11">
    <source>
        <dbReference type="Proteomes" id="UP001152320"/>
    </source>
</evidence>
<evidence type="ECO:0000256" key="3">
    <source>
        <dbReference type="ARBA" id="ARBA00022679"/>
    </source>
</evidence>
<keyword evidence="3" id="KW-0808">Transferase</keyword>
<dbReference type="InterPro" id="IPR005331">
    <property type="entry name" value="Sulfotransferase"/>
</dbReference>
<evidence type="ECO:0000256" key="7">
    <source>
        <dbReference type="ARBA" id="ARBA00023034"/>
    </source>
</evidence>
<dbReference type="PANTHER" id="PTHR12129">
    <property type="entry name" value="HEPARAN SULFATE 2-O-SULFOTRANSFERASE"/>
    <property type="match status" value="1"/>
</dbReference>
<dbReference type="Proteomes" id="UP001152320">
    <property type="component" value="Chromosome 3"/>
</dbReference>
<keyword evidence="7" id="KW-0333">Golgi apparatus</keyword>
<protein>
    <submittedName>
        <fullName evidence="10">Heparan sulfate 2-O-sulfotransferase 1</fullName>
    </submittedName>
</protein>
<keyword evidence="4" id="KW-0812">Transmembrane</keyword>
<keyword evidence="9" id="KW-0325">Glycoprotein</keyword>
<dbReference type="InterPro" id="IPR027417">
    <property type="entry name" value="P-loop_NTPase"/>
</dbReference>
<accession>A0A9Q1CGE3</accession>
<comment type="subcellular location">
    <subcellularLocation>
        <location evidence="1">Golgi apparatus membrane</location>
        <topology evidence="1">Single-pass type II membrane protein</topology>
    </subcellularLocation>
</comment>
<dbReference type="InterPro" id="IPR007734">
    <property type="entry name" value="Heparan_SO4_2-O-STrfase"/>
</dbReference>
<evidence type="ECO:0000256" key="4">
    <source>
        <dbReference type="ARBA" id="ARBA00022692"/>
    </source>
</evidence>
<evidence type="ECO:0000256" key="6">
    <source>
        <dbReference type="ARBA" id="ARBA00022989"/>
    </source>
</evidence>
<keyword evidence="11" id="KW-1185">Reference proteome</keyword>
<keyword evidence="5" id="KW-0735">Signal-anchor</keyword>
<dbReference type="OrthoDB" id="10019582at2759"/>
<reference evidence="10" key="1">
    <citation type="submission" date="2021-10" db="EMBL/GenBank/DDBJ databases">
        <title>Tropical sea cucumber genome reveals ecological adaptation and Cuvierian tubules defense mechanism.</title>
        <authorList>
            <person name="Chen T."/>
        </authorList>
    </citation>
    <scope>NUCLEOTIDE SEQUENCE</scope>
    <source>
        <strain evidence="10">Nanhai2018</strain>
        <tissue evidence="10">Muscle</tissue>
    </source>
</reference>
<organism evidence="10 11">
    <name type="scientific">Holothuria leucospilota</name>
    <name type="common">Black long sea cucumber</name>
    <name type="synonym">Mertensiothuria leucospilota</name>
    <dbReference type="NCBI Taxonomy" id="206669"/>
    <lineage>
        <taxon>Eukaryota</taxon>
        <taxon>Metazoa</taxon>
        <taxon>Echinodermata</taxon>
        <taxon>Eleutherozoa</taxon>
        <taxon>Echinozoa</taxon>
        <taxon>Holothuroidea</taxon>
        <taxon>Aspidochirotacea</taxon>
        <taxon>Aspidochirotida</taxon>
        <taxon>Holothuriidae</taxon>
        <taxon>Holothuria</taxon>
    </lineage>
</organism>
<dbReference type="Pfam" id="PF03567">
    <property type="entry name" value="Sulfotransfer_2"/>
    <property type="match status" value="1"/>
</dbReference>
<evidence type="ECO:0000256" key="9">
    <source>
        <dbReference type="ARBA" id="ARBA00023180"/>
    </source>
</evidence>
<sequence length="285" mass="33226">MPSPAERIRHDVTSETSNNGTVIFNVLPKCGSRTLYDLVKKTSFSFNRNVTIRNTMGSYVQSHDDKLREIRKLLFSPGLGFLYTHMRYRDFVTARPKPRYISVVRDPIDRLASLYYFVRYGDNLEEDDSPAAVEFRLRMKRMNYSDETFDECVLKGDKLCQDKGTLIGHFCGYDTHPCKAEVHSKKAFNKAVTNIERNYVVIGIMEDYDSFLRVLEKVLPEYFGGALSIYHQQKKDTLSKMKTKNKTTVSRRTKKILSKQMTAEYKLYNYLKARFERTKKEFGVS</sequence>
<evidence type="ECO:0000256" key="2">
    <source>
        <dbReference type="ARBA" id="ARBA00010569"/>
    </source>
</evidence>
<dbReference type="PANTHER" id="PTHR12129:SF15">
    <property type="entry name" value="URONYL 2-SULFOTRANSFERASE"/>
    <property type="match status" value="1"/>
</dbReference>
<dbReference type="EMBL" id="JAIZAY010000003">
    <property type="protein sequence ID" value="KAJ8044846.1"/>
    <property type="molecule type" value="Genomic_DNA"/>
</dbReference>
<gene>
    <name evidence="10" type="ORF">HOLleu_07719</name>
</gene>
<dbReference type="GO" id="GO:0000139">
    <property type="term" value="C:Golgi membrane"/>
    <property type="evidence" value="ECO:0007669"/>
    <property type="project" value="UniProtKB-SubCell"/>
</dbReference>
<proteinExistence type="inferred from homology"/>
<dbReference type="AlphaFoldDB" id="A0A9Q1CGE3"/>
<dbReference type="Gene3D" id="3.40.50.300">
    <property type="entry name" value="P-loop containing nucleotide triphosphate hydrolases"/>
    <property type="match status" value="1"/>
</dbReference>
<name>A0A9Q1CGE3_HOLLE</name>
<dbReference type="GO" id="GO:0008146">
    <property type="term" value="F:sulfotransferase activity"/>
    <property type="evidence" value="ECO:0007669"/>
    <property type="project" value="InterPro"/>
</dbReference>
<evidence type="ECO:0000313" key="10">
    <source>
        <dbReference type="EMBL" id="KAJ8044846.1"/>
    </source>
</evidence>
<comment type="similarity">
    <text evidence="2">Belongs to the sulfotransferase 3 family.</text>
</comment>
<evidence type="ECO:0000256" key="5">
    <source>
        <dbReference type="ARBA" id="ARBA00022968"/>
    </source>
</evidence>
<evidence type="ECO:0000256" key="1">
    <source>
        <dbReference type="ARBA" id="ARBA00004323"/>
    </source>
</evidence>
<keyword evidence="6" id="KW-1133">Transmembrane helix</keyword>
<dbReference type="SUPFAM" id="SSF52540">
    <property type="entry name" value="P-loop containing nucleoside triphosphate hydrolases"/>
    <property type="match status" value="1"/>
</dbReference>
<comment type="caution">
    <text evidence="10">The sequence shown here is derived from an EMBL/GenBank/DDBJ whole genome shotgun (WGS) entry which is preliminary data.</text>
</comment>